<dbReference type="Proteomes" id="UP001266305">
    <property type="component" value="Unassembled WGS sequence"/>
</dbReference>
<evidence type="ECO:0000313" key="3">
    <source>
        <dbReference type="Proteomes" id="UP001266305"/>
    </source>
</evidence>
<accession>A0ABQ9UCQ4</accession>
<organism evidence="2 3">
    <name type="scientific">Saguinus oedipus</name>
    <name type="common">Cotton-top tamarin</name>
    <name type="synonym">Oedipomidas oedipus</name>
    <dbReference type="NCBI Taxonomy" id="9490"/>
    <lineage>
        <taxon>Eukaryota</taxon>
        <taxon>Metazoa</taxon>
        <taxon>Chordata</taxon>
        <taxon>Craniata</taxon>
        <taxon>Vertebrata</taxon>
        <taxon>Euteleostomi</taxon>
        <taxon>Mammalia</taxon>
        <taxon>Eutheria</taxon>
        <taxon>Euarchontoglires</taxon>
        <taxon>Primates</taxon>
        <taxon>Haplorrhini</taxon>
        <taxon>Platyrrhini</taxon>
        <taxon>Cebidae</taxon>
        <taxon>Callitrichinae</taxon>
        <taxon>Saguinus</taxon>
    </lineage>
</organism>
<feature type="compositionally biased region" description="Basic and acidic residues" evidence="1">
    <location>
        <begin position="14"/>
        <end position="31"/>
    </location>
</feature>
<evidence type="ECO:0000313" key="2">
    <source>
        <dbReference type="EMBL" id="KAK2094515.1"/>
    </source>
</evidence>
<feature type="region of interest" description="Disordered" evidence="1">
    <location>
        <begin position="1"/>
        <end position="39"/>
    </location>
</feature>
<comment type="caution">
    <text evidence="2">The sequence shown here is derived from an EMBL/GenBank/DDBJ whole genome shotgun (WGS) entry which is preliminary data.</text>
</comment>
<proteinExistence type="predicted"/>
<dbReference type="EMBL" id="JASSZA010000014">
    <property type="protein sequence ID" value="KAK2094515.1"/>
    <property type="molecule type" value="Genomic_DNA"/>
</dbReference>
<evidence type="ECO:0000256" key="1">
    <source>
        <dbReference type="SAM" id="MobiDB-lite"/>
    </source>
</evidence>
<keyword evidence="3" id="KW-1185">Reference proteome</keyword>
<protein>
    <submittedName>
        <fullName evidence="2">Uncharacterized protein</fullName>
    </submittedName>
</protein>
<gene>
    <name evidence="2" type="ORF">P7K49_028253</name>
</gene>
<reference evidence="2 3" key="1">
    <citation type="submission" date="2023-05" db="EMBL/GenBank/DDBJ databases">
        <title>B98-5 Cell Line De Novo Hybrid Assembly: An Optical Mapping Approach.</title>
        <authorList>
            <person name="Kananen K."/>
            <person name="Auerbach J.A."/>
            <person name="Kautto E."/>
            <person name="Blachly J.S."/>
        </authorList>
    </citation>
    <scope>NUCLEOTIDE SEQUENCE [LARGE SCALE GENOMIC DNA]</scope>
    <source>
        <strain evidence="2">B95-8</strain>
        <tissue evidence="2">Cell line</tissue>
    </source>
</reference>
<sequence length="129" mass="14250">MQRKPLLLSGLKRARMENSQEGKQDRGERKGSAGSMLPAESRISDPFLLLSLMRSVSRTDVNTDMPQLLSTIEMQIAVDQDVNEVRKVEAKSIDYSLPKSGGGERGRSSLGRGFAGSFVRMKKEPGMHL</sequence>
<name>A0ABQ9UCQ4_SAGOE</name>